<organism evidence="1 2">
    <name type="scientific">Mesorhizobium australicum</name>
    <dbReference type="NCBI Taxonomy" id="536018"/>
    <lineage>
        <taxon>Bacteria</taxon>
        <taxon>Pseudomonadati</taxon>
        <taxon>Pseudomonadota</taxon>
        <taxon>Alphaproteobacteria</taxon>
        <taxon>Hyphomicrobiales</taxon>
        <taxon>Phyllobacteriaceae</taxon>
        <taxon>Mesorhizobium</taxon>
    </lineage>
</organism>
<keyword evidence="2" id="KW-1185">Reference proteome</keyword>
<name>A0ACC6T945_9HYPH</name>
<protein>
    <submittedName>
        <fullName evidence="1">Uncharacterized protein</fullName>
    </submittedName>
</protein>
<evidence type="ECO:0000313" key="2">
    <source>
        <dbReference type="Proteomes" id="UP001480082"/>
    </source>
</evidence>
<sequence>MADGGSLGVQAAFASSKTAAGADELYYAHGVKRDQQRNRDQEAWMRENGKILLQLFHACKRRTGQTVPILSARPPNIPFVSVELATRERIVRCSQ</sequence>
<dbReference type="Proteomes" id="UP001480082">
    <property type="component" value="Unassembled WGS sequence"/>
</dbReference>
<accession>A0ACC6T945</accession>
<gene>
    <name evidence="1" type="ORF">NKI81_32065</name>
</gene>
<dbReference type="EMBL" id="JAMYRI010000038">
    <property type="protein sequence ID" value="MER9288459.1"/>
    <property type="molecule type" value="Genomic_DNA"/>
</dbReference>
<comment type="caution">
    <text evidence="1">The sequence shown here is derived from an EMBL/GenBank/DDBJ whole genome shotgun (WGS) entry which is preliminary data.</text>
</comment>
<reference evidence="1 2" key="1">
    <citation type="journal article" date="2024" name="Proc. Natl. Acad. Sci. U.S.A.">
        <title>The evolutionary genomics of adaptation to stress in wild rhizobium bacteria.</title>
        <authorList>
            <person name="Kehlet-Delgado H."/>
            <person name="Montoya A.P."/>
            <person name="Jensen K.T."/>
            <person name="Wendlandt C.E."/>
            <person name="Dexheimer C."/>
            <person name="Roberts M."/>
            <person name="Torres Martinez L."/>
            <person name="Friesen M.L."/>
            <person name="Griffitts J.S."/>
            <person name="Porter S.S."/>
        </authorList>
    </citation>
    <scope>NUCLEOTIDE SEQUENCE [LARGE SCALE GENOMIC DNA]</scope>
    <source>
        <strain evidence="1 2">M0468</strain>
    </source>
</reference>
<proteinExistence type="predicted"/>
<evidence type="ECO:0000313" key="1">
    <source>
        <dbReference type="EMBL" id="MER9288459.1"/>
    </source>
</evidence>